<accession>A0A150F289</accession>
<evidence type="ECO:0000313" key="1">
    <source>
        <dbReference type="EMBL" id="KXZ13073.1"/>
    </source>
</evidence>
<dbReference type="AlphaFoldDB" id="A0A150F289"/>
<proteinExistence type="predicted"/>
<protein>
    <submittedName>
        <fullName evidence="1">Uncharacterized protein</fullName>
    </submittedName>
</protein>
<sequence>MYYFYEMSTLNHYDWSKKEYKTIEHHILPILKKIENMGYVMYAYFISHRKNEDSVFALKLKTDYIVRKKYIYFIETFPKDYKNTITAHENIILLKRDSELKDVFGSIQLEEKTLIKNLLDIASFHIEITDSEILRIGSKHKENIAFLLNE</sequence>
<comment type="caution">
    <text evidence="1">The sequence shown here is derived from an EMBL/GenBank/DDBJ whole genome shotgun (WGS) entry which is preliminary data.</text>
</comment>
<dbReference type="OrthoDB" id="9775950at2"/>
<reference evidence="2" key="1">
    <citation type="submission" date="2016-02" db="EMBL/GenBank/DDBJ databases">
        <authorList>
            <person name="Dunlap C."/>
        </authorList>
    </citation>
    <scope>NUCLEOTIDE SEQUENCE [LARGE SCALE GENOMIC DNA]</scope>
    <source>
        <strain evidence="2">NRRL B-41092</strain>
    </source>
</reference>
<dbReference type="EMBL" id="LSBA01000039">
    <property type="protein sequence ID" value="KXZ13073.1"/>
    <property type="molecule type" value="Genomic_DNA"/>
</dbReference>
<keyword evidence="2" id="KW-1185">Reference proteome</keyword>
<organism evidence="1 2">
    <name type="scientific">Bacillus nakamurai</name>
    <dbReference type="NCBI Taxonomy" id="1793963"/>
    <lineage>
        <taxon>Bacteria</taxon>
        <taxon>Bacillati</taxon>
        <taxon>Bacillota</taxon>
        <taxon>Bacilli</taxon>
        <taxon>Bacillales</taxon>
        <taxon>Bacillaceae</taxon>
        <taxon>Bacillus</taxon>
    </lineage>
</organism>
<evidence type="ECO:0000313" key="2">
    <source>
        <dbReference type="Proteomes" id="UP000075430"/>
    </source>
</evidence>
<dbReference type="Proteomes" id="UP000075430">
    <property type="component" value="Unassembled WGS sequence"/>
</dbReference>
<dbReference type="RefSeq" id="WP_061523302.1">
    <property type="nucleotide sequence ID" value="NZ_JARLZY010000012.1"/>
</dbReference>
<name>A0A150F289_9BACI</name>
<gene>
    <name evidence="1" type="ORF">AXI58_05170</name>
</gene>